<evidence type="ECO:0000256" key="1">
    <source>
        <dbReference type="SAM" id="SignalP"/>
    </source>
</evidence>
<dbReference type="EMBL" id="CM001221">
    <property type="protein sequence ID" value="AES97254.2"/>
    <property type="molecule type" value="Genomic_DNA"/>
</dbReference>
<accession>A0A0C3XJR8</accession>
<protein>
    <submittedName>
        <fullName evidence="2 3">Uncharacterized protein</fullName>
    </submittedName>
</protein>
<keyword evidence="1" id="KW-0732">Signal</keyword>
<dbReference type="HOGENOM" id="CLU_1770817_0_0_1"/>
<sequence>MTAMKRLSGVKCLSWATLAVLVGEEEGVEEEAAVEGLELQKEKPYISRLNLNLCTSIQQTSKDIHNKRMSIDNGSEPKELSKENIAAHEESTQSLRNIDLNANLRVNEEKNNTSMDIPTHAPLPEPAATTDMQHEEIPGYSFLMSTR</sequence>
<dbReference type="Proteomes" id="UP000002051">
    <property type="component" value="Chromosome 5"/>
</dbReference>
<reference evidence="2 4" key="1">
    <citation type="journal article" date="2011" name="Nature">
        <title>The Medicago genome provides insight into the evolution of rhizobial symbioses.</title>
        <authorList>
            <person name="Young N.D."/>
            <person name="Debelle F."/>
            <person name="Oldroyd G.E."/>
            <person name="Geurts R."/>
            <person name="Cannon S.B."/>
            <person name="Udvardi M.K."/>
            <person name="Benedito V.A."/>
            <person name="Mayer K.F."/>
            <person name="Gouzy J."/>
            <person name="Schoof H."/>
            <person name="Van de Peer Y."/>
            <person name="Proost S."/>
            <person name="Cook D.R."/>
            <person name="Meyers B.C."/>
            <person name="Spannagl M."/>
            <person name="Cheung F."/>
            <person name="De Mita S."/>
            <person name="Krishnakumar V."/>
            <person name="Gundlach H."/>
            <person name="Zhou S."/>
            <person name="Mudge J."/>
            <person name="Bharti A.K."/>
            <person name="Murray J.D."/>
            <person name="Naoumkina M.A."/>
            <person name="Rosen B."/>
            <person name="Silverstein K.A."/>
            <person name="Tang H."/>
            <person name="Rombauts S."/>
            <person name="Zhao P.X."/>
            <person name="Zhou P."/>
            <person name="Barbe V."/>
            <person name="Bardou P."/>
            <person name="Bechner M."/>
            <person name="Bellec A."/>
            <person name="Berger A."/>
            <person name="Berges H."/>
            <person name="Bidwell S."/>
            <person name="Bisseling T."/>
            <person name="Choisne N."/>
            <person name="Couloux A."/>
            <person name="Denny R."/>
            <person name="Deshpande S."/>
            <person name="Dai X."/>
            <person name="Doyle J.J."/>
            <person name="Dudez A.M."/>
            <person name="Farmer A.D."/>
            <person name="Fouteau S."/>
            <person name="Franken C."/>
            <person name="Gibelin C."/>
            <person name="Gish J."/>
            <person name="Goldstein S."/>
            <person name="Gonzalez A.J."/>
            <person name="Green P.J."/>
            <person name="Hallab A."/>
            <person name="Hartog M."/>
            <person name="Hua A."/>
            <person name="Humphray S.J."/>
            <person name="Jeong D.H."/>
            <person name="Jing Y."/>
            <person name="Jocker A."/>
            <person name="Kenton S.M."/>
            <person name="Kim D.J."/>
            <person name="Klee K."/>
            <person name="Lai H."/>
            <person name="Lang C."/>
            <person name="Lin S."/>
            <person name="Macmil S.L."/>
            <person name="Magdelenat G."/>
            <person name="Matthews L."/>
            <person name="McCorrison J."/>
            <person name="Monaghan E.L."/>
            <person name="Mun J.H."/>
            <person name="Najar F.Z."/>
            <person name="Nicholson C."/>
            <person name="Noirot C."/>
            <person name="O'Bleness M."/>
            <person name="Paule C.R."/>
            <person name="Poulain J."/>
            <person name="Prion F."/>
            <person name="Qin B."/>
            <person name="Qu C."/>
            <person name="Retzel E.F."/>
            <person name="Riddle C."/>
            <person name="Sallet E."/>
            <person name="Samain S."/>
            <person name="Samson N."/>
            <person name="Sanders I."/>
            <person name="Saurat O."/>
            <person name="Scarpelli C."/>
            <person name="Schiex T."/>
            <person name="Segurens B."/>
            <person name="Severin A.J."/>
            <person name="Sherrier D.J."/>
            <person name="Shi R."/>
            <person name="Sims S."/>
            <person name="Singer S.R."/>
            <person name="Sinharoy S."/>
            <person name="Sterck L."/>
            <person name="Viollet A."/>
            <person name="Wang B.B."/>
            <person name="Wang K."/>
            <person name="Wang M."/>
            <person name="Wang X."/>
            <person name="Warfsmann J."/>
            <person name="Weissenbach J."/>
            <person name="White D.D."/>
            <person name="White J.D."/>
            <person name="Wiley G.B."/>
            <person name="Wincker P."/>
            <person name="Xing Y."/>
            <person name="Yang L."/>
            <person name="Yao Z."/>
            <person name="Ying F."/>
            <person name="Zhai J."/>
            <person name="Zhou L."/>
            <person name="Zuber A."/>
            <person name="Denarie J."/>
            <person name="Dixon R.A."/>
            <person name="May G.D."/>
            <person name="Schwartz D.C."/>
            <person name="Rogers J."/>
            <person name="Quetier F."/>
            <person name="Town C.D."/>
            <person name="Roe B.A."/>
        </authorList>
    </citation>
    <scope>NUCLEOTIDE SEQUENCE [LARGE SCALE GENOMIC DNA]</scope>
    <source>
        <strain evidence="2">A17</strain>
        <strain evidence="3 4">cv. Jemalong A17</strain>
    </source>
</reference>
<dbReference type="AlphaFoldDB" id="G7JZ69"/>
<gene>
    <name evidence="3" type="primary">11426678</name>
    <name evidence="2" type="ordered locus">MTR_5g047770</name>
</gene>
<organism evidence="2 4">
    <name type="scientific">Medicago truncatula</name>
    <name type="common">Barrel medic</name>
    <name type="synonym">Medicago tribuloides</name>
    <dbReference type="NCBI Taxonomy" id="3880"/>
    <lineage>
        <taxon>Eukaryota</taxon>
        <taxon>Viridiplantae</taxon>
        <taxon>Streptophyta</taxon>
        <taxon>Embryophyta</taxon>
        <taxon>Tracheophyta</taxon>
        <taxon>Spermatophyta</taxon>
        <taxon>Magnoliopsida</taxon>
        <taxon>eudicotyledons</taxon>
        <taxon>Gunneridae</taxon>
        <taxon>Pentapetalae</taxon>
        <taxon>rosids</taxon>
        <taxon>fabids</taxon>
        <taxon>Fabales</taxon>
        <taxon>Fabaceae</taxon>
        <taxon>Papilionoideae</taxon>
        <taxon>50 kb inversion clade</taxon>
        <taxon>NPAAA clade</taxon>
        <taxon>Hologalegina</taxon>
        <taxon>IRL clade</taxon>
        <taxon>Trifolieae</taxon>
        <taxon>Medicago</taxon>
    </lineage>
</organism>
<name>G7JZ69_MEDTR</name>
<evidence type="ECO:0000313" key="2">
    <source>
        <dbReference type="EMBL" id="AES97254.2"/>
    </source>
</evidence>
<reference evidence="3" key="3">
    <citation type="submission" date="2015-04" db="UniProtKB">
        <authorList>
            <consortium name="EnsemblPlants"/>
        </authorList>
    </citation>
    <scope>IDENTIFICATION</scope>
    <source>
        <strain evidence="3">cv. Jemalong A17</strain>
    </source>
</reference>
<proteinExistence type="predicted"/>
<dbReference type="PaxDb" id="3880-AES97254"/>
<feature type="chain" id="PRO_5014573232" evidence="1">
    <location>
        <begin position="28"/>
        <end position="147"/>
    </location>
</feature>
<reference evidence="2 4" key="2">
    <citation type="journal article" date="2014" name="BMC Genomics">
        <title>An improved genome release (version Mt4.0) for the model legume Medicago truncatula.</title>
        <authorList>
            <person name="Tang H."/>
            <person name="Krishnakumar V."/>
            <person name="Bidwell S."/>
            <person name="Rosen B."/>
            <person name="Chan A."/>
            <person name="Zhou S."/>
            <person name="Gentzbittel L."/>
            <person name="Childs K.L."/>
            <person name="Yandell M."/>
            <person name="Gundlach H."/>
            <person name="Mayer K.F."/>
            <person name="Schwartz D.C."/>
            <person name="Town C.D."/>
        </authorList>
    </citation>
    <scope>GENOME REANNOTATION</scope>
    <source>
        <strain evidence="3 4">cv. Jemalong A17</strain>
    </source>
</reference>
<feature type="signal peptide" evidence="1">
    <location>
        <begin position="1"/>
        <end position="27"/>
    </location>
</feature>
<accession>G7JZ69</accession>
<dbReference type="EnsemblPlants" id="AES97254">
    <property type="protein sequence ID" value="AES97254"/>
    <property type="gene ID" value="MTR_5g047770"/>
</dbReference>
<evidence type="ECO:0000313" key="3">
    <source>
        <dbReference type="EnsemblPlants" id="AES97254"/>
    </source>
</evidence>
<keyword evidence="4" id="KW-1185">Reference proteome</keyword>
<evidence type="ECO:0000313" key="4">
    <source>
        <dbReference type="Proteomes" id="UP000002051"/>
    </source>
</evidence>